<dbReference type="PANTHER" id="PTHR30627:SF24">
    <property type="entry name" value="PENICILLIN-BINDING PROTEIN 4B"/>
    <property type="match status" value="1"/>
</dbReference>
<dbReference type="InterPro" id="IPR001460">
    <property type="entry name" value="PCN-bd_Tpept"/>
</dbReference>
<dbReference type="EMBL" id="CBXV010000009">
    <property type="protein sequence ID" value="CDM67138.1"/>
    <property type="molecule type" value="Genomic_DNA"/>
</dbReference>
<keyword evidence="4" id="KW-0132">Cell division</keyword>
<evidence type="ECO:0000259" key="3">
    <source>
        <dbReference type="Pfam" id="PF00905"/>
    </source>
</evidence>
<accession>A0A0B6X0T5</accession>
<feature type="transmembrane region" description="Helical" evidence="2">
    <location>
        <begin position="12"/>
        <end position="36"/>
    </location>
</feature>
<gene>
    <name evidence="4" type="ORF">PYK22_03187</name>
</gene>
<dbReference type="Pfam" id="PF00905">
    <property type="entry name" value="Transpeptidase"/>
    <property type="match status" value="1"/>
</dbReference>
<keyword evidence="2" id="KW-1133">Transmembrane helix</keyword>
<dbReference type="GO" id="GO:0051301">
    <property type="term" value="P:cell division"/>
    <property type="evidence" value="ECO:0007669"/>
    <property type="project" value="UniProtKB-KW"/>
</dbReference>
<keyword evidence="5" id="KW-1185">Reference proteome</keyword>
<dbReference type="GO" id="GO:0005886">
    <property type="term" value="C:plasma membrane"/>
    <property type="evidence" value="ECO:0007669"/>
    <property type="project" value="TreeGrafter"/>
</dbReference>
<keyword evidence="2" id="KW-0472">Membrane</keyword>
<proteinExistence type="predicted"/>
<dbReference type="OrthoDB" id="118241at2"/>
<dbReference type="RefSeq" id="WP_041979380.1">
    <property type="nucleotide sequence ID" value="NZ_CBXV010000009.1"/>
</dbReference>
<evidence type="ECO:0000256" key="2">
    <source>
        <dbReference type="SAM" id="Phobius"/>
    </source>
</evidence>
<dbReference type="GO" id="GO:0071972">
    <property type="term" value="F:peptidoglycan L,D-transpeptidase activity"/>
    <property type="evidence" value="ECO:0007669"/>
    <property type="project" value="TreeGrafter"/>
</dbReference>
<dbReference type="GO" id="GO:0008658">
    <property type="term" value="F:penicillin binding"/>
    <property type="evidence" value="ECO:0007669"/>
    <property type="project" value="InterPro"/>
</dbReference>
<feature type="compositionally biased region" description="Basic residues" evidence="1">
    <location>
        <begin position="611"/>
        <end position="622"/>
    </location>
</feature>
<dbReference type="STRING" id="454194.PYK22_03187"/>
<dbReference type="PANTHER" id="PTHR30627">
    <property type="entry name" value="PEPTIDOGLYCAN D,D-TRANSPEPTIDASE"/>
    <property type="match status" value="1"/>
</dbReference>
<evidence type="ECO:0000313" key="4">
    <source>
        <dbReference type="EMBL" id="CDM67138.1"/>
    </source>
</evidence>
<dbReference type="GO" id="GO:0071555">
    <property type="term" value="P:cell wall organization"/>
    <property type="evidence" value="ECO:0007669"/>
    <property type="project" value="TreeGrafter"/>
</dbReference>
<keyword evidence="2" id="KW-0812">Transmembrane</keyword>
<evidence type="ECO:0000313" key="5">
    <source>
        <dbReference type="Proteomes" id="UP000031518"/>
    </source>
</evidence>
<organism evidence="4 5">
    <name type="scientific">Pyrinomonas methylaliphatogenes</name>
    <dbReference type="NCBI Taxonomy" id="454194"/>
    <lineage>
        <taxon>Bacteria</taxon>
        <taxon>Pseudomonadati</taxon>
        <taxon>Acidobacteriota</taxon>
        <taxon>Blastocatellia</taxon>
        <taxon>Blastocatellales</taxon>
        <taxon>Pyrinomonadaceae</taxon>
        <taxon>Pyrinomonas</taxon>
    </lineage>
</organism>
<feature type="domain" description="Penicillin-binding protein transpeptidase" evidence="3">
    <location>
        <begin position="223"/>
        <end position="588"/>
    </location>
</feature>
<name>A0A0B6X0T5_9BACT</name>
<dbReference type="Gene3D" id="3.40.710.10">
    <property type="entry name" value="DD-peptidase/beta-lactamase superfamily"/>
    <property type="match status" value="1"/>
</dbReference>
<dbReference type="AlphaFoldDB" id="A0A0B6X0T5"/>
<dbReference type="InterPro" id="IPR050515">
    <property type="entry name" value="Beta-lactam/transpept"/>
</dbReference>
<evidence type="ECO:0000256" key="1">
    <source>
        <dbReference type="SAM" id="MobiDB-lite"/>
    </source>
</evidence>
<sequence>MNPLLLFIPERWPAILSLIYAGGLAFVALLLLLALARRTKRTRDPLTAIAPEDLPDEVRKRLSATATNRSVYAFRLAFVSLMLTVFGFHIYWALYAAEKDEKFQALSYKDLRNRRLAESTLRGWILDRTGQLERALALYRRDERGQIVREYPLDQATVHLLGTDRGDPGLERALFGVESGALPEAIDVALERNLRQPATLDVRLTIDRELQKAVVEQLRGRHGAVVILNPQTGEVLAMYSNPSYSVKDAQDEATWIRLDADKRDSPLVNRALSFYYIPGSTFKTIIMLAAYRAGMQDAEFVCSSNGYYAQPGARPIYDDGGPAEVHGRLNLARAYEVSCNQYFAQLAVKLGPQRIREAARALGIGVYDNPDDALRGRKQPEIWNASSSAIARALAPREATIVAADRMRPYDLALIGFGQGYAGQMTPFAMALAASAIANLEGKLMKPKIELDRPPETFAQVVAPQQAAEMRAIMGRVTMGAEGTARRVFAALTAAGITTGGKTGTAQKDVPVYDPKTGEPVTVKKYERDRTGRIIREYEQVLISPEKRIDSWFLCIAPLERPQIAMAVIVEGGGYGARAAAPVAAALVAKARDLGLLGPLPQSDAQSGANRRARSGKRAAAR</sequence>
<feature type="region of interest" description="Disordered" evidence="1">
    <location>
        <begin position="598"/>
        <end position="622"/>
    </location>
</feature>
<reference evidence="4 5" key="2">
    <citation type="submission" date="2015-01" db="EMBL/GenBank/DDBJ databases">
        <title>Complete genome sequence of Pyrinomonas methylaliphatogenes type strain K22T.</title>
        <authorList>
            <person name="Lee K.C.Y."/>
            <person name="Power J.F."/>
            <person name="Dunfield P.F."/>
            <person name="Morgan X.C."/>
            <person name="Huttenhower C."/>
            <person name="Stott M.B."/>
        </authorList>
    </citation>
    <scope>NUCLEOTIDE SEQUENCE [LARGE SCALE GENOMIC DNA]</scope>
    <source>
        <strain evidence="4 5">K22</strain>
    </source>
</reference>
<feature type="transmembrane region" description="Helical" evidence="2">
    <location>
        <begin position="72"/>
        <end position="94"/>
    </location>
</feature>
<dbReference type="SUPFAM" id="SSF56601">
    <property type="entry name" value="beta-lactamase/transpeptidase-like"/>
    <property type="match status" value="1"/>
</dbReference>
<keyword evidence="4" id="KW-0131">Cell cycle</keyword>
<dbReference type="InterPro" id="IPR012338">
    <property type="entry name" value="Beta-lactam/transpept-like"/>
</dbReference>
<dbReference type="Proteomes" id="UP000031518">
    <property type="component" value="Unassembled WGS sequence"/>
</dbReference>
<reference evidence="4 5" key="1">
    <citation type="submission" date="2013-12" db="EMBL/GenBank/DDBJ databases">
        <authorList>
            <person name="Stott M."/>
        </authorList>
    </citation>
    <scope>NUCLEOTIDE SEQUENCE [LARGE SCALE GENOMIC DNA]</scope>
    <source>
        <strain evidence="4 5">K22</strain>
    </source>
</reference>
<protein>
    <submittedName>
        <fullName evidence="4">Cell division protein FtsI/penicillin-binding protein 2</fullName>
    </submittedName>
</protein>